<organism evidence="2 3">
    <name type="scientific">Catalinimonas alkaloidigena</name>
    <dbReference type="NCBI Taxonomy" id="1075417"/>
    <lineage>
        <taxon>Bacteria</taxon>
        <taxon>Pseudomonadati</taxon>
        <taxon>Bacteroidota</taxon>
        <taxon>Cytophagia</taxon>
        <taxon>Cytophagales</taxon>
        <taxon>Catalimonadaceae</taxon>
        <taxon>Catalinimonas</taxon>
    </lineage>
</organism>
<evidence type="ECO:0000256" key="1">
    <source>
        <dbReference type="SAM" id="SignalP"/>
    </source>
</evidence>
<sequence>MRTYYSLLLLMSVCALWCSNPAQAQYYDEARSQTVLFTAPDFYLGLGTGFNGPVGLIGPQAEYRFANKLTVAGGLGLGSWGYKMTGGVRFYPSYPSKLAFNAGVSYCTGLPKFETELDTLNGPYRQGSEVTLRLKPTATFNLSGLYFWSLGKTTRLGVEFGYAFSLRDRAYETLDGSQLSYESALIMDLLQPGGLILALSLMFGS</sequence>
<evidence type="ECO:0000313" key="3">
    <source>
        <dbReference type="Proteomes" id="UP000198510"/>
    </source>
</evidence>
<keyword evidence="1" id="KW-0732">Signal</keyword>
<dbReference type="STRING" id="1075417.SAMN05421823_108160"/>
<dbReference type="AlphaFoldDB" id="A0A1G9N2D5"/>
<evidence type="ECO:0000313" key="2">
    <source>
        <dbReference type="EMBL" id="SDL80670.1"/>
    </source>
</evidence>
<accession>A0A1G9N2D5</accession>
<dbReference type="OrthoDB" id="980104at2"/>
<gene>
    <name evidence="2" type="ORF">SAMN05421823_108160</name>
</gene>
<name>A0A1G9N2D5_9BACT</name>
<dbReference type="EMBL" id="FNFO01000008">
    <property type="protein sequence ID" value="SDL80670.1"/>
    <property type="molecule type" value="Genomic_DNA"/>
</dbReference>
<dbReference type="Proteomes" id="UP000198510">
    <property type="component" value="Unassembled WGS sequence"/>
</dbReference>
<proteinExistence type="predicted"/>
<keyword evidence="3" id="KW-1185">Reference proteome</keyword>
<feature type="signal peptide" evidence="1">
    <location>
        <begin position="1"/>
        <end position="24"/>
    </location>
</feature>
<feature type="chain" id="PRO_5011741815" description="Outer membrane protein beta-barrel domain-containing protein" evidence="1">
    <location>
        <begin position="25"/>
        <end position="205"/>
    </location>
</feature>
<dbReference type="RefSeq" id="WP_089685087.1">
    <property type="nucleotide sequence ID" value="NZ_FNFO01000008.1"/>
</dbReference>
<evidence type="ECO:0008006" key="4">
    <source>
        <dbReference type="Google" id="ProtNLM"/>
    </source>
</evidence>
<reference evidence="2 3" key="1">
    <citation type="submission" date="2016-10" db="EMBL/GenBank/DDBJ databases">
        <authorList>
            <person name="de Groot N.N."/>
        </authorList>
    </citation>
    <scope>NUCLEOTIDE SEQUENCE [LARGE SCALE GENOMIC DNA]</scope>
    <source>
        <strain evidence="2 3">DSM 25186</strain>
    </source>
</reference>
<protein>
    <recommendedName>
        <fullName evidence="4">Outer membrane protein beta-barrel domain-containing protein</fullName>
    </recommendedName>
</protein>